<evidence type="ECO:0000313" key="1">
    <source>
        <dbReference type="EMBL" id="QHR89786.1"/>
    </source>
</evidence>
<name>A0A6B9XUW7_PICSI</name>
<protein>
    <submittedName>
        <fullName evidence="1">Uncharacterized protein</fullName>
    </submittedName>
</protein>
<accession>A0A6B9XUW7</accession>
<gene>
    <name evidence="1" type="primary">orf03831</name>
    <name evidence="1" type="ORF">Q903MT_gene3808</name>
</gene>
<dbReference type="EMBL" id="MK697699">
    <property type="protein sequence ID" value="QHR89786.1"/>
    <property type="molecule type" value="Genomic_DNA"/>
</dbReference>
<sequence>MVKKGLERTNKPGQRNPRHARSIIYIYVHGVSILRIEWMANREMLWKCGGWGNSRPPALVMPRSLIEHRTSNEMLPKCSAMQPICLLGPVGRQDRAI</sequence>
<organism evidence="1">
    <name type="scientific">Picea sitchensis</name>
    <name type="common">Sitka spruce</name>
    <name type="synonym">Pinus sitchensis</name>
    <dbReference type="NCBI Taxonomy" id="3332"/>
    <lineage>
        <taxon>Eukaryota</taxon>
        <taxon>Viridiplantae</taxon>
        <taxon>Streptophyta</taxon>
        <taxon>Embryophyta</taxon>
        <taxon>Tracheophyta</taxon>
        <taxon>Spermatophyta</taxon>
        <taxon>Pinopsida</taxon>
        <taxon>Pinidae</taxon>
        <taxon>Conifers I</taxon>
        <taxon>Pinales</taxon>
        <taxon>Pinaceae</taxon>
        <taxon>Picea</taxon>
    </lineage>
</organism>
<proteinExistence type="predicted"/>
<geneLocation type="mitochondrion" evidence="1"/>
<reference evidence="1" key="1">
    <citation type="submission" date="2019-03" db="EMBL/GenBank/DDBJ databases">
        <title>Largest Complete Mitochondrial Genome of a Gymnosperm, Sitka Spruce (Picea sitchensis), Indicates Complex Physical Structure.</title>
        <authorList>
            <person name="Jackman S.D."/>
            <person name="Coombe L."/>
            <person name="Warren R."/>
            <person name="Kirk H."/>
            <person name="Trinh E."/>
            <person name="McLeod T."/>
            <person name="Pleasance S."/>
            <person name="Pandoh P."/>
            <person name="Zhao Y."/>
            <person name="Coope R."/>
            <person name="Bousquet J."/>
            <person name="Bohlmann J.C."/>
            <person name="Jones S.J.M."/>
            <person name="Birol I."/>
        </authorList>
    </citation>
    <scope>NUCLEOTIDE SEQUENCE</scope>
    <source>
        <strain evidence="1">Q903</strain>
    </source>
</reference>
<dbReference type="AlphaFoldDB" id="A0A6B9XUW7"/>
<keyword evidence="1" id="KW-0496">Mitochondrion</keyword>